<dbReference type="GO" id="GO:0004497">
    <property type="term" value="F:monooxygenase activity"/>
    <property type="evidence" value="ECO:0007669"/>
    <property type="project" value="UniProtKB-KW"/>
</dbReference>
<dbReference type="InterPro" id="IPR002938">
    <property type="entry name" value="FAD-bd"/>
</dbReference>
<dbReference type="OrthoDB" id="16820at2759"/>
<evidence type="ECO:0000256" key="5">
    <source>
        <dbReference type="ARBA" id="ARBA00023033"/>
    </source>
</evidence>
<keyword evidence="6" id="KW-1133">Transmembrane helix</keyword>
<keyword evidence="3" id="KW-0274">FAD</keyword>
<evidence type="ECO:0000256" key="3">
    <source>
        <dbReference type="ARBA" id="ARBA00022827"/>
    </source>
</evidence>
<evidence type="ECO:0000256" key="1">
    <source>
        <dbReference type="ARBA" id="ARBA00007992"/>
    </source>
</evidence>
<sequence>MTDFAKHHEEILAAFDQNPSLGLSALVVGGGIAGLIFAIEATRKGIACRIIERRPHFAESGDAFNCQSSALRTLKKWPYFYEAMRASSMEPYASYYRFDGTFITRSYIGDDEGNACCQLQRSDFMTLLTRYVEVLGIPVEFNHKVVEYFETEQFGGVLLDDDRRLTADLVVAADGIGGKSHKLILGRVDRAVSTGYSVHRSNFSLEHLANMPSVLNEIGQSKDRVAIIVGGTNAHAVIAHNEKSICWIITHKDETGRKDYLYKPGEAKDVFPYIHGWAPWIHDLVTATPSGVTTDWKLMWRDPHPNWVSPKGKVVQIGDAAHAFIPSSGYGASMAVEDGYSLATCLQLSGKDNIELGARVHNILRFQRTSCAQKYGFRAREIYHNIDWDEVAKNPDSIHLWGKWMWKHDPEQYVYDNYDKCADSITSGNPFDNTNYPPGHSCKPWTVEELTQASEEGKELEYDGDWS</sequence>
<dbReference type="AlphaFoldDB" id="A0A9N9U657"/>
<reference evidence="8" key="1">
    <citation type="submission" date="2021-10" db="EMBL/GenBank/DDBJ databases">
        <authorList>
            <person name="Piombo E."/>
        </authorList>
    </citation>
    <scope>NUCLEOTIDE SEQUENCE</scope>
</reference>
<name>A0A9N9U657_9HYPO</name>
<evidence type="ECO:0000313" key="9">
    <source>
        <dbReference type="Proteomes" id="UP000754883"/>
    </source>
</evidence>
<dbReference type="PANTHER" id="PTHR13789">
    <property type="entry name" value="MONOOXYGENASE"/>
    <property type="match status" value="1"/>
</dbReference>
<dbReference type="PRINTS" id="PR00420">
    <property type="entry name" value="RNGMNOXGNASE"/>
</dbReference>
<dbReference type="Pfam" id="PF01494">
    <property type="entry name" value="FAD_binding_3"/>
    <property type="match status" value="1"/>
</dbReference>
<keyword evidence="6" id="KW-0812">Transmembrane</keyword>
<proteinExistence type="inferred from homology"/>
<dbReference type="PANTHER" id="PTHR13789:SF236">
    <property type="entry name" value="MONOOXYGENASE, PUTATIVE (AFU_ORTHOLOGUE AFUA_6G12060)-RELATED"/>
    <property type="match status" value="1"/>
</dbReference>
<dbReference type="InterPro" id="IPR050493">
    <property type="entry name" value="FAD-dep_Monooxygenase_BioMet"/>
</dbReference>
<keyword evidence="9" id="KW-1185">Reference proteome</keyword>
<keyword evidence="6" id="KW-0472">Membrane</keyword>
<dbReference type="SUPFAM" id="SSF51905">
    <property type="entry name" value="FAD/NAD(P)-binding domain"/>
    <property type="match status" value="1"/>
</dbReference>
<dbReference type="Gene3D" id="3.50.50.60">
    <property type="entry name" value="FAD/NAD(P)-binding domain"/>
    <property type="match status" value="1"/>
</dbReference>
<protein>
    <recommendedName>
        <fullName evidence="7">FAD-binding domain-containing protein</fullName>
    </recommendedName>
</protein>
<evidence type="ECO:0000256" key="4">
    <source>
        <dbReference type="ARBA" id="ARBA00023002"/>
    </source>
</evidence>
<comment type="caution">
    <text evidence="8">The sequence shown here is derived from an EMBL/GenBank/DDBJ whole genome shotgun (WGS) entry which is preliminary data.</text>
</comment>
<accession>A0A9N9U657</accession>
<dbReference type="SUPFAM" id="SSF54373">
    <property type="entry name" value="FAD-linked reductases, C-terminal domain"/>
    <property type="match status" value="1"/>
</dbReference>
<dbReference type="InterPro" id="IPR036188">
    <property type="entry name" value="FAD/NAD-bd_sf"/>
</dbReference>
<evidence type="ECO:0000256" key="2">
    <source>
        <dbReference type="ARBA" id="ARBA00022630"/>
    </source>
</evidence>
<dbReference type="EMBL" id="CABFNO020001323">
    <property type="protein sequence ID" value="CAG9981058.1"/>
    <property type="molecule type" value="Genomic_DNA"/>
</dbReference>
<keyword evidence="2" id="KW-0285">Flavoprotein</keyword>
<evidence type="ECO:0000313" key="8">
    <source>
        <dbReference type="EMBL" id="CAG9981058.1"/>
    </source>
</evidence>
<keyword evidence="5" id="KW-0503">Monooxygenase</keyword>
<keyword evidence="4" id="KW-0560">Oxidoreductase</keyword>
<organism evidence="8 9">
    <name type="scientific">Clonostachys byssicola</name>
    <dbReference type="NCBI Taxonomy" id="160290"/>
    <lineage>
        <taxon>Eukaryota</taxon>
        <taxon>Fungi</taxon>
        <taxon>Dikarya</taxon>
        <taxon>Ascomycota</taxon>
        <taxon>Pezizomycotina</taxon>
        <taxon>Sordariomycetes</taxon>
        <taxon>Hypocreomycetidae</taxon>
        <taxon>Hypocreales</taxon>
        <taxon>Bionectriaceae</taxon>
        <taxon>Clonostachys</taxon>
    </lineage>
</organism>
<evidence type="ECO:0000259" key="7">
    <source>
        <dbReference type="Pfam" id="PF01494"/>
    </source>
</evidence>
<dbReference type="GO" id="GO:0071949">
    <property type="term" value="F:FAD binding"/>
    <property type="evidence" value="ECO:0007669"/>
    <property type="project" value="InterPro"/>
</dbReference>
<feature type="domain" description="FAD-binding" evidence="7">
    <location>
        <begin position="25"/>
        <end position="346"/>
    </location>
</feature>
<feature type="transmembrane region" description="Helical" evidence="6">
    <location>
        <begin position="20"/>
        <end position="39"/>
    </location>
</feature>
<comment type="similarity">
    <text evidence="1">Belongs to the paxM FAD-dependent monooxygenase family.</text>
</comment>
<evidence type="ECO:0000256" key="6">
    <source>
        <dbReference type="SAM" id="Phobius"/>
    </source>
</evidence>
<dbReference type="Proteomes" id="UP000754883">
    <property type="component" value="Unassembled WGS sequence"/>
</dbReference>
<gene>
    <name evidence="8" type="ORF">CBYS24578_00008066</name>
</gene>